<dbReference type="InterPro" id="IPR036291">
    <property type="entry name" value="NAD(P)-bd_dom_sf"/>
</dbReference>
<dbReference type="RefSeq" id="WP_007125830.1">
    <property type="nucleotide sequence ID" value="NZ_AZFO01000053.1"/>
</dbReference>
<dbReference type="HOGENOM" id="CLU_025711_4_5_9"/>
<name>C2ENT7_9LACO</name>
<keyword evidence="3" id="KW-1185">Reference proteome</keyword>
<dbReference type="eggNOG" id="COG0702">
    <property type="taxonomic scope" value="Bacteria"/>
</dbReference>
<evidence type="ECO:0000313" key="3">
    <source>
        <dbReference type="Proteomes" id="UP000005583"/>
    </source>
</evidence>
<dbReference type="PANTHER" id="PTHR15020">
    <property type="entry name" value="FLAVIN REDUCTASE-RELATED"/>
    <property type="match status" value="1"/>
</dbReference>
<dbReference type="Proteomes" id="UP000005583">
    <property type="component" value="Unassembled WGS sequence"/>
</dbReference>
<proteinExistence type="predicted"/>
<dbReference type="STRING" id="525365.HMPREF0548_1333"/>
<protein>
    <recommendedName>
        <fullName evidence="1">NAD(P)-binding domain-containing protein</fullName>
    </recommendedName>
</protein>
<accession>C2ENT7</accession>
<dbReference type="PATRIC" id="fig|525365.8.peg.1766"/>
<sequence>MKIFLIGATGRTGNDVLMQALAQNDKVVAYARHPQKLSEHSNLKVIKGELTDINRMSRAMKGCDAVLVTLGNPMSNSSGRLFTFAIPNIIKAMDNSSVKRLISLSALGVGKTYANTRYPYKMGAKGFLKGNFADHEAGENKLPESDLNWTTVHPGPLFNGHKTKKPLVRDAESGFKMPGAPRTYREDVAQVMLRIIDDPKTYGKQLIMCSKQDNVK</sequence>
<dbReference type="PANTHER" id="PTHR15020:SF50">
    <property type="entry name" value="UPF0659 PROTEIN YMR090W"/>
    <property type="match status" value="1"/>
</dbReference>
<evidence type="ECO:0000313" key="2">
    <source>
        <dbReference type="EMBL" id="EEJ71795.1"/>
    </source>
</evidence>
<dbReference type="EMBL" id="ACGU01000063">
    <property type="protein sequence ID" value="EEJ71795.1"/>
    <property type="molecule type" value="Genomic_DNA"/>
</dbReference>
<organism evidence="2 3">
    <name type="scientific">Lactobacillus ultunensis DSM 16047</name>
    <dbReference type="NCBI Taxonomy" id="525365"/>
    <lineage>
        <taxon>Bacteria</taxon>
        <taxon>Bacillati</taxon>
        <taxon>Bacillota</taxon>
        <taxon>Bacilli</taxon>
        <taxon>Lactobacillales</taxon>
        <taxon>Lactobacillaceae</taxon>
        <taxon>Lactobacillus</taxon>
    </lineage>
</organism>
<gene>
    <name evidence="2" type="ORF">HMPREF0548_1333</name>
</gene>
<dbReference type="AlphaFoldDB" id="C2ENT7"/>
<dbReference type="InterPro" id="IPR016040">
    <property type="entry name" value="NAD(P)-bd_dom"/>
</dbReference>
<reference evidence="2 3" key="1">
    <citation type="submission" date="2009-01" db="EMBL/GenBank/DDBJ databases">
        <authorList>
            <person name="Qin X."/>
            <person name="Bachman B."/>
            <person name="Battles P."/>
            <person name="Bell A."/>
            <person name="Bess C."/>
            <person name="Bickham C."/>
            <person name="Chaboub L."/>
            <person name="Chen D."/>
            <person name="Coyle M."/>
            <person name="Deiros D.R."/>
            <person name="Dinh H."/>
            <person name="Forbes L."/>
            <person name="Fowler G."/>
            <person name="Francisco L."/>
            <person name="Fu Q."/>
            <person name="Gubbala S."/>
            <person name="Hale W."/>
            <person name="Han Y."/>
            <person name="Hemphill L."/>
            <person name="Highlander S.K."/>
            <person name="Hirani K."/>
            <person name="Hogues M."/>
            <person name="Jackson L."/>
            <person name="Jakkamsetti A."/>
            <person name="Javaid M."/>
            <person name="Jiang H."/>
            <person name="Korchina V."/>
            <person name="Kovar C."/>
            <person name="Lara F."/>
            <person name="Lee S."/>
            <person name="Mata R."/>
            <person name="Mathew T."/>
            <person name="Moen C."/>
            <person name="Morales K."/>
            <person name="Munidasa M."/>
            <person name="Nazareth L."/>
            <person name="Ngo R."/>
            <person name="Nguyen L."/>
            <person name="Okwuonu G."/>
            <person name="Ongeri F."/>
            <person name="Patil S."/>
            <person name="Petrosino J."/>
            <person name="Pham C."/>
            <person name="Pham P."/>
            <person name="Pu L.-L."/>
            <person name="Puazo M."/>
            <person name="Raj R."/>
            <person name="Reid J."/>
            <person name="Rouhana J."/>
            <person name="Saada N."/>
            <person name="Shang Y."/>
            <person name="Simmons D."/>
            <person name="Thornton R."/>
            <person name="Warren J."/>
            <person name="Weissenberger G."/>
            <person name="Zhang J."/>
            <person name="Zhang L."/>
            <person name="Zhou C."/>
            <person name="Zhu D."/>
            <person name="Muzny D."/>
            <person name="Worley K."/>
            <person name="Gibbs R."/>
        </authorList>
    </citation>
    <scope>NUCLEOTIDE SEQUENCE [LARGE SCALE GENOMIC DNA]</scope>
    <source>
        <strain evidence="2 3">DSM 16047</strain>
    </source>
</reference>
<evidence type="ECO:0000259" key="1">
    <source>
        <dbReference type="Pfam" id="PF13460"/>
    </source>
</evidence>
<comment type="caution">
    <text evidence="2">The sequence shown here is derived from an EMBL/GenBank/DDBJ whole genome shotgun (WGS) entry which is preliminary data.</text>
</comment>
<dbReference type="OrthoDB" id="9785372at2"/>
<dbReference type="Gene3D" id="3.40.50.720">
    <property type="entry name" value="NAD(P)-binding Rossmann-like Domain"/>
    <property type="match status" value="1"/>
</dbReference>
<dbReference type="SUPFAM" id="SSF51735">
    <property type="entry name" value="NAD(P)-binding Rossmann-fold domains"/>
    <property type="match status" value="1"/>
</dbReference>
<feature type="domain" description="NAD(P)-binding" evidence="1">
    <location>
        <begin position="7"/>
        <end position="199"/>
    </location>
</feature>
<dbReference type="Pfam" id="PF13460">
    <property type="entry name" value="NAD_binding_10"/>
    <property type="match status" value="1"/>
</dbReference>